<dbReference type="RefSeq" id="WP_015931102.1">
    <property type="nucleotide sequence ID" value="NC_011894.1"/>
</dbReference>
<dbReference type="InterPro" id="IPR007890">
    <property type="entry name" value="CHASE2"/>
</dbReference>
<name>B8ID72_METNO</name>
<evidence type="ECO:0000256" key="1">
    <source>
        <dbReference type="SAM" id="Phobius"/>
    </source>
</evidence>
<accession>B8ID72</accession>
<keyword evidence="1" id="KW-0472">Membrane</keyword>
<proteinExistence type="predicted"/>
<dbReference type="GO" id="GO:0004016">
    <property type="term" value="F:adenylate cyclase activity"/>
    <property type="evidence" value="ECO:0007669"/>
    <property type="project" value="UniProtKB-ARBA"/>
</dbReference>
<dbReference type="Gene3D" id="3.30.70.1230">
    <property type="entry name" value="Nucleotide cyclase"/>
    <property type="match status" value="1"/>
</dbReference>
<dbReference type="InterPro" id="IPR001054">
    <property type="entry name" value="A/G_cyclase"/>
</dbReference>
<dbReference type="SMART" id="SM00044">
    <property type="entry name" value="CYCc"/>
    <property type="match status" value="1"/>
</dbReference>
<reference evidence="3 4" key="1">
    <citation type="submission" date="2009-01" db="EMBL/GenBank/DDBJ databases">
        <title>Complete sequence of chromosome of Methylobacterium nodulans ORS 2060.</title>
        <authorList>
            <consortium name="US DOE Joint Genome Institute"/>
            <person name="Lucas S."/>
            <person name="Copeland A."/>
            <person name="Lapidus A."/>
            <person name="Glavina del Rio T."/>
            <person name="Dalin E."/>
            <person name="Tice H."/>
            <person name="Bruce D."/>
            <person name="Goodwin L."/>
            <person name="Pitluck S."/>
            <person name="Sims D."/>
            <person name="Brettin T."/>
            <person name="Detter J.C."/>
            <person name="Han C."/>
            <person name="Larimer F."/>
            <person name="Land M."/>
            <person name="Hauser L."/>
            <person name="Kyrpides N."/>
            <person name="Ivanova N."/>
            <person name="Marx C.J."/>
            <person name="Richardson P."/>
        </authorList>
    </citation>
    <scope>NUCLEOTIDE SEQUENCE [LARGE SCALE GENOMIC DNA]</scope>
    <source>
        <strain evidence="4">LMG 21967 / CNCM I-2342 / ORS 2060</strain>
    </source>
</reference>
<keyword evidence="1" id="KW-0812">Transmembrane</keyword>
<feature type="domain" description="Guanylate cyclase" evidence="2">
    <location>
        <begin position="431"/>
        <end position="561"/>
    </location>
</feature>
<dbReference type="SUPFAM" id="SSF55073">
    <property type="entry name" value="Nucleotide cyclase"/>
    <property type="match status" value="1"/>
</dbReference>
<dbReference type="AlphaFoldDB" id="B8ID72"/>
<dbReference type="EMBL" id="CP001349">
    <property type="protein sequence ID" value="ACL59464.1"/>
    <property type="molecule type" value="Genomic_DNA"/>
</dbReference>
<dbReference type="GO" id="GO:0006171">
    <property type="term" value="P:cAMP biosynthetic process"/>
    <property type="evidence" value="ECO:0007669"/>
    <property type="project" value="TreeGrafter"/>
</dbReference>
<dbReference type="PROSITE" id="PS50125">
    <property type="entry name" value="GUANYLATE_CYCLASE_2"/>
    <property type="match status" value="1"/>
</dbReference>
<dbReference type="PANTHER" id="PTHR43081:SF20">
    <property type="entry name" value="TWO-COMPONENT RESPONSE REGULATOR"/>
    <property type="match status" value="1"/>
</dbReference>
<feature type="transmembrane region" description="Helical" evidence="1">
    <location>
        <begin position="317"/>
        <end position="333"/>
    </location>
</feature>
<organism evidence="3 4">
    <name type="scientific">Methylobacterium nodulans (strain LMG 21967 / CNCM I-2342 / ORS 2060)</name>
    <dbReference type="NCBI Taxonomy" id="460265"/>
    <lineage>
        <taxon>Bacteria</taxon>
        <taxon>Pseudomonadati</taxon>
        <taxon>Pseudomonadota</taxon>
        <taxon>Alphaproteobacteria</taxon>
        <taxon>Hyphomicrobiales</taxon>
        <taxon>Methylobacteriaceae</taxon>
        <taxon>Methylobacterium</taxon>
    </lineage>
</organism>
<dbReference type="eggNOG" id="COG4252">
    <property type="taxonomic scope" value="Bacteria"/>
</dbReference>
<dbReference type="OrthoDB" id="341967at2"/>
<dbReference type="HOGENOM" id="CLU_000445_85_1_5"/>
<dbReference type="InterPro" id="IPR029787">
    <property type="entry name" value="Nucleotide_cyclase"/>
</dbReference>
<dbReference type="KEGG" id="mno:Mnod_4597"/>
<dbReference type="GO" id="GO:0035556">
    <property type="term" value="P:intracellular signal transduction"/>
    <property type="evidence" value="ECO:0007669"/>
    <property type="project" value="InterPro"/>
</dbReference>
<gene>
    <name evidence="3" type="ordered locus">Mnod_4597</name>
</gene>
<keyword evidence="4" id="KW-1185">Reference proteome</keyword>
<dbReference type="InterPro" id="IPR050697">
    <property type="entry name" value="Adenylyl/Guanylyl_Cyclase_3/4"/>
</dbReference>
<dbReference type="Pfam" id="PF00211">
    <property type="entry name" value="Guanylate_cyc"/>
    <property type="match status" value="1"/>
</dbReference>
<sequence length="622" mass="64407">MTFRPNSARTWHALAAFALAAVWSGFLASAHLEGRATFLDRIEAPLLDLRFALAGPRPAPSEVMIVALDDATVAQAGTYPLPRATLARLIGTLAAASPRAIGLDVLFLEHGPEAGDQALAAALRQTGAVIAGAALFASGEVDDGVAEIPRATQVLWPIEALRTQTSLGLVNVSTDLGGTPRHVPLLIRSGDALLPSFPLQLAARAAGAEPVLAAGELGIGPTRLRPDLGLTLPLRFYGPRGTVPTLSAAAILGGRVAPDALRNRILLVGSTATAAGDSFATPFDSVLPGVEVLATALAHLVTGDGLVRDRHIRRVDASTAIGFAGAAALLLPLAPPSIGLAVLGLAVAAWLGLVQIAFMQQGLWLAAALPIAALAPVAAFGIAGRVILERRLAGRLARAEQALRVFHPPSLATRIARDAGFLAAPVTQPAGIVFVDLSGFTALSETLGPAATRSFLRDFHALVEQEITRAGGVVMAFMGDGAMSLFGLPEPAPEDADHALAAACSLIPRVRSWLATEARINAVDLRVGAHYGTVVVSRLGSDDHQHITATGDSVNVASRLMEVGKSLGAALVASEDLLAACRASQPEIAAFEGRRDVAIRGRNQPLGVAFRWTQPGRPERPG</sequence>
<evidence type="ECO:0000313" key="3">
    <source>
        <dbReference type="EMBL" id="ACL59464.1"/>
    </source>
</evidence>
<dbReference type="Proteomes" id="UP000008207">
    <property type="component" value="Chromosome"/>
</dbReference>
<keyword evidence="1" id="KW-1133">Transmembrane helix</keyword>
<dbReference type="STRING" id="460265.Mnod_4597"/>
<feature type="transmembrane region" description="Helical" evidence="1">
    <location>
        <begin position="364"/>
        <end position="388"/>
    </location>
</feature>
<dbReference type="PANTHER" id="PTHR43081">
    <property type="entry name" value="ADENYLATE CYCLASE, TERMINAL-DIFFERENTIATION SPECIFIC-RELATED"/>
    <property type="match status" value="1"/>
</dbReference>
<dbReference type="CDD" id="cd07302">
    <property type="entry name" value="CHD"/>
    <property type="match status" value="1"/>
</dbReference>
<evidence type="ECO:0000259" key="2">
    <source>
        <dbReference type="PROSITE" id="PS50125"/>
    </source>
</evidence>
<protein>
    <submittedName>
        <fullName evidence="3">Adenylate/guanylate cyclase with Chase sensor</fullName>
    </submittedName>
</protein>
<evidence type="ECO:0000313" key="4">
    <source>
        <dbReference type="Proteomes" id="UP000008207"/>
    </source>
</evidence>
<dbReference type="eggNOG" id="COG2114">
    <property type="taxonomic scope" value="Bacteria"/>
</dbReference>
<dbReference type="SMART" id="SM01080">
    <property type="entry name" value="CHASE2"/>
    <property type="match status" value="1"/>
</dbReference>
<dbReference type="Pfam" id="PF05226">
    <property type="entry name" value="CHASE2"/>
    <property type="match status" value="1"/>
</dbReference>